<evidence type="ECO:0000259" key="3">
    <source>
        <dbReference type="Pfam" id="PF03061"/>
    </source>
</evidence>
<dbReference type="GO" id="GO:0047617">
    <property type="term" value="F:fatty acyl-CoA hydrolase activity"/>
    <property type="evidence" value="ECO:0007669"/>
    <property type="project" value="InterPro"/>
</dbReference>
<dbReference type="AlphaFoldDB" id="A0A103E4H9"/>
<protein>
    <submittedName>
        <fullName evidence="4">Phenylacetic acid degradation protein</fullName>
    </submittedName>
</protein>
<evidence type="ECO:0000313" key="4">
    <source>
        <dbReference type="EMBL" id="KVE28211.1"/>
    </source>
</evidence>
<gene>
    <name evidence="4" type="ORF">WS67_09415</name>
</gene>
<comment type="caution">
    <text evidence="4">The sequence shown here is derived from an EMBL/GenBank/DDBJ whole genome shotgun (WGS) entry which is preliminary data.</text>
</comment>
<evidence type="ECO:0000313" key="5">
    <source>
        <dbReference type="Proteomes" id="UP000062788"/>
    </source>
</evidence>
<dbReference type="Pfam" id="PF03061">
    <property type="entry name" value="4HBT"/>
    <property type="match status" value="1"/>
</dbReference>
<dbReference type="OrthoDB" id="7060041at2"/>
<feature type="domain" description="Thioesterase" evidence="3">
    <location>
        <begin position="55"/>
        <end position="132"/>
    </location>
</feature>
<dbReference type="NCBIfam" id="TIGR00369">
    <property type="entry name" value="unchar_dom_1"/>
    <property type="match status" value="1"/>
</dbReference>
<dbReference type="EMBL" id="LOWA01000020">
    <property type="protein sequence ID" value="KVE28211.1"/>
    <property type="molecule type" value="Genomic_DNA"/>
</dbReference>
<accession>A0A103E4H9</accession>
<keyword evidence="2" id="KW-0378">Hydrolase</keyword>
<proteinExistence type="inferred from homology"/>
<dbReference type="RefSeq" id="WP_059515587.1">
    <property type="nucleotide sequence ID" value="NZ_FXAN01000076.1"/>
</dbReference>
<dbReference type="InterPro" id="IPR029069">
    <property type="entry name" value="HotDog_dom_sf"/>
</dbReference>
<comment type="similarity">
    <text evidence="1">Belongs to the thioesterase PaaI family.</text>
</comment>
<dbReference type="InterPro" id="IPR039298">
    <property type="entry name" value="ACOT13"/>
</dbReference>
<dbReference type="Proteomes" id="UP000062788">
    <property type="component" value="Unassembled WGS sequence"/>
</dbReference>
<evidence type="ECO:0000256" key="2">
    <source>
        <dbReference type="ARBA" id="ARBA00022801"/>
    </source>
</evidence>
<sequence length="148" mass="15491">MAQIPMSGLQMLRAAAAGELPHAPMWTTTPMRAELIEAGYVKVTARADERHLNSQGAVHGGFVATVLDTVTGCAVHTMLDAGVGYATIDLNVKMLRPAPQSVDLIAEGKVVHLSRSLGVAEGVLSTADGKKIALATATCFIRRADAAR</sequence>
<dbReference type="PANTHER" id="PTHR21660:SF1">
    <property type="entry name" value="ACYL-COENZYME A THIOESTERASE 13"/>
    <property type="match status" value="1"/>
</dbReference>
<dbReference type="SUPFAM" id="SSF54637">
    <property type="entry name" value="Thioesterase/thiol ester dehydrase-isomerase"/>
    <property type="match status" value="1"/>
</dbReference>
<organism evidence="4 5">
    <name type="scientific">Burkholderia singularis</name>
    <dbReference type="NCBI Taxonomy" id="1503053"/>
    <lineage>
        <taxon>Bacteria</taxon>
        <taxon>Pseudomonadati</taxon>
        <taxon>Pseudomonadota</taxon>
        <taxon>Betaproteobacteria</taxon>
        <taxon>Burkholderiales</taxon>
        <taxon>Burkholderiaceae</taxon>
        <taxon>Burkholderia</taxon>
        <taxon>pseudomallei group</taxon>
    </lineage>
</organism>
<dbReference type="Gene3D" id="3.10.129.10">
    <property type="entry name" value="Hotdog Thioesterase"/>
    <property type="match status" value="1"/>
</dbReference>
<name>A0A103E4H9_9BURK</name>
<dbReference type="InterPro" id="IPR006683">
    <property type="entry name" value="Thioestr_dom"/>
</dbReference>
<dbReference type="InterPro" id="IPR003736">
    <property type="entry name" value="PAAI_dom"/>
</dbReference>
<dbReference type="CDD" id="cd03443">
    <property type="entry name" value="PaaI_thioesterase"/>
    <property type="match status" value="1"/>
</dbReference>
<reference evidence="4 5" key="1">
    <citation type="submission" date="2015-11" db="EMBL/GenBank/DDBJ databases">
        <title>Expanding the genomic diversity of Burkholderia species for the development of highly accurate diagnostics.</title>
        <authorList>
            <person name="Sahl J."/>
            <person name="Keim P."/>
            <person name="Wagner D."/>
        </authorList>
    </citation>
    <scope>NUCLEOTIDE SEQUENCE [LARGE SCALE GENOMIC DNA]</scope>
    <source>
        <strain evidence="4 5">TSV85</strain>
    </source>
</reference>
<keyword evidence="5" id="KW-1185">Reference proteome</keyword>
<dbReference type="PANTHER" id="PTHR21660">
    <property type="entry name" value="THIOESTERASE SUPERFAMILY MEMBER-RELATED"/>
    <property type="match status" value="1"/>
</dbReference>
<evidence type="ECO:0000256" key="1">
    <source>
        <dbReference type="ARBA" id="ARBA00008324"/>
    </source>
</evidence>